<accession>A0A255H323</accession>
<comment type="caution">
    <text evidence="4">The sequence shown here is derived from an EMBL/GenBank/DDBJ whole genome shotgun (WGS) entry which is preliminary data.</text>
</comment>
<sequence length="350" mass="35507">MPSETSGAFPFHRGIPGYTATDLVDLPTLAAELGVGRVLVKDESLRFGLPSFKVLGASWATARAVGELIGKSVPSWDSLTEVCHGRRLTLVTTSDGNHGWALAWVARQLGVRCRVHLPDGVGSLARRGIRGLGAETVDTGGDYDEVVAATAAGLDAAAGEVLVQDTSWEGYTDIPRAIVEGYRTLATEAEEQAVALGVRPDLVLVPVGVGCLGQAMVEHFARPGGTARVVAVEPEGAACVTASLAAGTRTTVDTSRHTSMAGLRCGTPSADAWPVLHAGLAGAVAVTDAEAAAAVAELAALGLALGPCGAAALAGLRVLLSDRGSRAHLRLGDASTVLLIGTEGSAANAG</sequence>
<dbReference type="Gene3D" id="3.40.50.1100">
    <property type="match status" value="2"/>
</dbReference>
<keyword evidence="4" id="KW-0456">Lyase</keyword>
<evidence type="ECO:0000259" key="3">
    <source>
        <dbReference type="Pfam" id="PF00291"/>
    </source>
</evidence>
<proteinExistence type="predicted"/>
<evidence type="ECO:0000256" key="1">
    <source>
        <dbReference type="ARBA" id="ARBA00001933"/>
    </source>
</evidence>
<dbReference type="InterPro" id="IPR001926">
    <property type="entry name" value="TrpB-like_PALP"/>
</dbReference>
<dbReference type="EMBL" id="NMVQ01000012">
    <property type="protein sequence ID" value="OYO22228.1"/>
    <property type="molecule type" value="Genomic_DNA"/>
</dbReference>
<dbReference type="NCBIfam" id="NF006058">
    <property type="entry name" value="PRK08206.1"/>
    <property type="match status" value="1"/>
</dbReference>
<dbReference type="AlphaFoldDB" id="A0A255H323"/>
<comment type="cofactor">
    <cofactor evidence="1">
        <name>pyridoxal 5'-phosphate</name>
        <dbReference type="ChEBI" id="CHEBI:597326"/>
    </cofactor>
</comment>
<dbReference type="Pfam" id="PF00291">
    <property type="entry name" value="PALP"/>
    <property type="match status" value="1"/>
</dbReference>
<dbReference type="SUPFAM" id="SSF53686">
    <property type="entry name" value="Tryptophan synthase beta subunit-like PLP-dependent enzymes"/>
    <property type="match status" value="1"/>
</dbReference>
<dbReference type="GO" id="GO:1901605">
    <property type="term" value="P:alpha-amino acid metabolic process"/>
    <property type="evidence" value="ECO:0007669"/>
    <property type="project" value="UniProtKB-ARBA"/>
</dbReference>
<dbReference type="GO" id="GO:0016829">
    <property type="term" value="F:lyase activity"/>
    <property type="evidence" value="ECO:0007669"/>
    <property type="project" value="UniProtKB-KW"/>
</dbReference>
<evidence type="ECO:0000313" key="5">
    <source>
        <dbReference type="Proteomes" id="UP000216311"/>
    </source>
</evidence>
<keyword evidence="5" id="KW-1185">Reference proteome</keyword>
<reference evidence="4 5" key="1">
    <citation type="submission" date="2017-07" db="EMBL/GenBank/DDBJ databases">
        <title>Draft whole genome sequences of clinical Proprionibacteriaceae strains.</title>
        <authorList>
            <person name="Bernier A.-M."/>
            <person name="Bernard K."/>
            <person name="Domingo M.-C."/>
        </authorList>
    </citation>
    <scope>NUCLEOTIDE SEQUENCE [LARGE SCALE GENOMIC DNA]</scope>
    <source>
        <strain evidence="4 5">NML 130396</strain>
    </source>
</reference>
<evidence type="ECO:0000313" key="4">
    <source>
        <dbReference type="EMBL" id="OYO22228.1"/>
    </source>
</evidence>
<dbReference type="PANTHER" id="PTHR42937">
    <property type="match status" value="1"/>
</dbReference>
<dbReference type="InterPro" id="IPR036052">
    <property type="entry name" value="TrpB-like_PALP_sf"/>
</dbReference>
<gene>
    <name evidence="4" type="ORF">CGZ93_09140</name>
</gene>
<feature type="domain" description="Tryptophan synthase beta chain-like PALP" evidence="3">
    <location>
        <begin position="17"/>
        <end position="322"/>
    </location>
</feature>
<dbReference type="Proteomes" id="UP000216311">
    <property type="component" value="Unassembled WGS sequence"/>
</dbReference>
<dbReference type="PANTHER" id="PTHR42937:SF1">
    <property type="entry name" value="DIAMINOPROPIONATE AMMONIA-LYASE"/>
    <property type="match status" value="1"/>
</dbReference>
<name>A0A255H323_9ACTN</name>
<evidence type="ECO:0000256" key="2">
    <source>
        <dbReference type="ARBA" id="ARBA00022898"/>
    </source>
</evidence>
<protein>
    <submittedName>
        <fullName evidence="4">Diaminopropionate ammonia-lyase</fullName>
    </submittedName>
</protein>
<dbReference type="OrthoDB" id="34584at2"/>
<organism evidence="4 5">
    <name type="scientific">Enemella dayhoffiae</name>
    <dbReference type="NCBI Taxonomy" id="2016507"/>
    <lineage>
        <taxon>Bacteria</taxon>
        <taxon>Bacillati</taxon>
        <taxon>Actinomycetota</taxon>
        <taxon>Actinomycetes</taxon>
        <taxon>Propionibacteriales</taxon>
        <taxon>Propionibacteriaceae</taxon>
        <taxon>Enemella</taxon>
    </lineage>
</organism>
<keyword evidence="2" id="KW-0663">Pyridoxal phosphate</keyword>